<keyword evidence="6" id="KW-0378">Hydrolase</keyword>
<evidence type="ECO:0000256" key="8">
    <source>
        <dbReference type="ARBA" id="ARBA00023049"/>
    </source>
</evidence>
<evidence type="ECO:0000256" key="3">
    <source>
        <dbReference type="ARBA" id="ARBA00007357"/>
    </source>
</evidence>
<keyword evidence="13" id="KW-1185">Reference proteome</keyword>
<evidence type="ECO:0000256" key="9">
    <source>
        <dbReference type="SAM" id="SignalP"/>
    </source>
</evidence>
<dbReference type="Gene3D" id="3.40.390.10">
    <property type="entry name" value="Collagenase (Catalytic Domain)"/>
    <property type="match status" value="2"/>
</dbReference>
<dbReference type="AlphaFoldDB" id="A0A1I8PV96"/>
<sequence length="638" mass="75192">MSLQRKWPSFTNLLLVICLVSGEPNAIDVEQLEDLQLSLDENFQACENFYGHACGNWPLYHASDIESDLEEYLRYKHVLKFKSVLNQSFPREKQTKKPRQNFIGKAVAFFYSCQEEVNKLDFLKYLDVLKPGPGLEWPLLEVIRSQQRHEPYVPPQIWPLGKFDLFALLGELMSYGLNQELVQMSWVTINDRPSLHLQIPEMADVDRNLWRSVFKNMSLPTEVRRKYLGELLKVHERIQMLYENYSQKTEMTEFQISFAELQKESPHLYTLVDKIVPQHLRTAHDVVLITDYDYFPLLLEHFQNPYKIQRLCNYLMVKFLIFMKYQDHSNCFYTIKNKLHLAYDYLLYKHDYLPQAEDLNWHINSLNKKIYKQFGSLLKENRLDLSAQQLEFVQERLSNITLNIGNLPDHINETWLEDYFYYLSDMDIDNFYGNNLQVLRHHQLEALCCPRKVLCSPELPALPHYEPFSHAIIIPFASLSLPLYHLDMDPLFTLSTFGQTLAHTYVQALDVQNLYASTPLFKDIQAHPSVRCLQLREPSKEINQRIADLVAARVAFLAYQQEYKYNLQPTFSPLPWQKMFFLNLAHFYCVKEPDTVDELHDSPVTRLNQIALNLEVFGEVFHCPMGSKMNPARKCRYL</sequence>
<evidence type="ECO:0000313" key="13">
    <source>
        <dbReference type="Proteomes" id="UP000095300"/>
    </source>
</evidence>
<comment type="cofactor">
    <cofactor evidence="1">
        <name>Zn(2+)</name>
        <dbReference type="ChEBI" id="CHEBI:29105"/>
    </cofactor>
</comment>
<name>A0A1I8PV96_STOCA</name>
<dbReference type="PANTHER" id="PTHR11733">
    <property type="entry name" value="ZINC METALLOPROTEASE FAMILY M13 NEPRILYSIN-RELATED"/>
    <property type="match status" value="1"/>
</dbReference>
<evidence type="ECO:0000256" key="6">
    <source>
        <dbReference type="ARBA" id="ARBA00022801"/>
    </source>
</evidence>
<dbReference type="InterPro" id="IPR008753">
    <property type="entry name" value="Peptidase_M13_N"/>
</dbReference>
<accession>A0A1I8PV96</accession>
<gene>
    <name evidence="12" type="primary">106089130</name>
</gene>
<dbReference type="GO" id="GO:0046872">
    <property type="term" value="F:metal ion binding"/>
    <property type="evidence" value="ECO:0007669"/>
    <property type="project" value="UniProtKB-KW"/>
</dbReference>
<reference evidence="12" key="1">
    <citation type="submission" date="2020-05" db="UniProtKB">
        <authorList>
            <consortium name="EnsemblMetazoa"/>
        </authorList>
    </citation>
    <scope>IDENTIFICATION</scope>
    <source>
        <strain evidence="12">USDA</strain>
    </source>
</reference>
<feature type="signal peptide" evidence="9">
    <location>
        <begin position="1"/>
        <end position="22"/>
    </location>
</feature>
<dbReference type="PANTHER" id="PTHR11733:SF240">
    <property type="entry name" value="GH14155P-RELATED"/>
    <property type="match status" value="1"/>
</dbReference>
<dbReference type="InterPro" id="IPR024079">
    <property type="entry name" value="MetalloPept_cat_dom_sf"/>
</dbReference>
<dbReference type="Pfam" id="PF01431">
    <property type="entry name" value="Peptidase_M13"/>
    <property type="match status" value="1"/>
</dbReference>
<evidence type="ECO:0000256" key="2">
    <source>
        <dbReference type="ARBA" id="ARBA00004401"/>
    </source>
</evidence>
<keyword evidence="5" id="KW-0479">Metal-binding</keyword>
<feature type="chain" id="PRO_5009327301" description="Peptidase M13 N-terminal domain-containing protein" evidence="9">
    <location>
        <begin position="23"/>
        <end position="638"/>
    </location>
</feature>
<keyword evidence="9" id="KW-0732">Signal</keyword>
<comment type="subcellular location">
    <subcellularLocation>
        <location evidence="2">Cell membrane</location>
        <topology evidence="2">Single-pass type II membrane protein</topology>
    </subcellularLocation>
</comment>
<dbReference type="Proteomes" id="UP000095300">
    <property type="component" value="Unassembled WGS sequence"/>
</dbReference>
<dbReference type="Gene3D" id="1.10.1380.10">
    <property type="entry name" value="Neutral endopeptidase , domain2"/>
    <property type="match status" value="1"/>
</dbReference>
<evidence type="ECO:0000313" key="12">
    <source>
        <dbReference type="EnsemblMetazoa" id="SCAU011450-PA"/>
    </source>
</evidence>
<evidence type="ECO:0000256" key="7">
    <source>
        <dbReference type="ARBA" id="ARBA00022833"/>
    </source>
</evidence>
<keyword evidence="7" id="KW-0862">Zinc</keyword>
<dbReference type="GO" id="GO:0016485">
    <property type="term" value="P:protein processing"/>
    <property type="evidence" value="ECO:0007669"/>
    <property type="project" value="TreeGrafter"/>
</dbReference>
<evidence type="ECO:0008006" key="14">
    <source>
        <dbReference type="Google" id="ProtNLM"/>
    </source>
</evidence>
<evidence type="ECO:0000256" key="4">
    <source>
        <dbReference type="ARBA" id="ARBA00022670"/>
    </source>
</evidence>
<evidence type="ECO:0000259" key="11">
    <source>
        <dbReference type="Pfam" id="PF05649"/>
    </source>
</evidence>
<dbReference type="GO" id="GO:0004222">
    <property type="term" value="F:metalloendopeptidase activity"/>
    <property type="evidence" value="ECO:0007669"/>
    <property type="project" value="InterPro"/>
</dbReference>
<protein>
    <recommendedName>
        <fullName evidence="14">Peptidase M13 N-terminal domain-containing protein</fullName>
    </recommendedName>
</protein>
<evidence type="ECO:0000256" key="1">
    <source>
        <dbReference type="ARBA" id="ARBA00001947"/>
    </source>
</evidence>
<keyword evidence="8" id="KW-0482">Metalloprotease</keyword>
<dbReference type="GO" id="GO:0005886">
    <property type="term" value="C:plasma membrane"/>
    <property type="evidence" value="ECO:0007669"/>
    <property type="project" value="UniProtKB-SubCell"/>
</dbReference>
<dbReference type="EnsemblMetazoa" id="SCAU011450-RA">
    <property type="protein sequence ID" value="SCAU011450-PA"/>
    <property type="gene ID" value="SCAU011450"/>
</dbReference>
<comment type="similarity">
    <text evidence="3">Belongs to the peptidase M13 family.</text>
</comment>
<dbReference type="PROSITE" id="PS51885">
    <property type="entry name" value="NEPRILYSIN"/>
    <property type="match status" value="1"/>
</dbReference>
<feature type="domain" description="Peptidase M13 N-terminal" evidence="11">
    <location>
        <begin position="46"/>
        <end position="321"/>
    </location>
</feature>
<dbReference type="SUPFAM" id="SSF55486">
    <property type="entry name" value="Metalloproteases ('zincins'), catalytic domain"/>
    <property type="match status" value="1"/>
</dbReference>
<keyword evidence="4" id="KW-0645">Protease</keyword>
<dbReference type="InterPro" id="IPR000718">
    <property type="entry name" value="Peptidase_M13"/>
</dbReference>
<dbReference type="InterPro" id="IPR042089">
    <property type="entry name" value="Peptidase_M13_dom_2"/>
</dbReference>
<feature type="domain" description="Peptidase M13 C-terminal" evidence="10">
    <location>
        <begin position="540"/>
        <end position="636"/>
    </location>
</feature>
<dbReference type="OrthoDB" id="5808441at2759"/>
<evidence type="ECO:0000259" key="10">
    <source>
        <dbReference type="Pfam" id="PF01431"/>
    </source>
</evidence>
<dbReference type="Pfam" id="PF05649">
    <property type="entry name" value="Peptidase_M13_N"/>
    <property type="match status" value="1"/>
</dbReference>
<dbReference type="KEGG" id="scac:106089130"/>
<proteinExistence type="inferred from homology"/>
<evidence type="ECO:0000256" key="5">
    <source>
        <dbReference type="ARBA" id="ARBA00022723"/>
    </source>
</evidence>
<organism evidence="12 13">
    <name type="scientific">Stomoxys calcitrans</name>
    <name type="common">Stable fly</name>
    <name type="synonym">Conops calcitrans</name>
    <dbReference type="NCBI Taxonomy" id="35570"/>
    <lineage>
        <taxon>Eukaryota</taxon>
        <taxon>Metazoa</taxon>
        <taxon>Ecdysozoa</taxon>
        <taxon>Arthropoda</taxon>
        <taxon>Hexapoda</taxon>
        <taxon>Insecta</taxon>
        <taxon>Pterygota</taxon>
        <taxon>Neoptera</taxon>
        <taxon>Endopterygota</taxon>
        <taxon>Diptera</taxon>
        <taxon>Brachycera</taxon>
        <taxon>Muscomorpha</taxon>
        <taxon>Muscoidea</taxon>
        <taxon>Muscidae</taxon>
        <taxon>Stomoxys</taxon>
    </lineage>
</organism>
<dbReference type="VEuPathDB" id="VectorBase:SCAU011450"/>
<dbReference type="InterPro" id="IPR018497">
    <property type="entry name" value="Peptidase_M13_C"/>
</dbReference>